<reference evidence="2" key="1">
    <citation type="submission" date="2016-10" db="EMBL/GenBank/DDBJ databases">
        <authorList>
            <person name="Varghese N."/>
            <person name="Submissions S."/>
        </authorList>
    </citation>
    <scope>NUCLEOTIDE SEQUENCE [LARGE SCALE GENOMIC DNA]</scope>
    <source>
        <strain evidence="2">DS-12</strain>
    </source>
</reference>
<name>A0A1I4YJR0_9FLAO</name>
<evidence type="ECO:0000313" key="2">
    <source>
        <dbReference type="Proteomes" id="UP000199036"/>
    </source>
</evidence>
<protein>
    <submittedName>
        <fullName evidence="1">Uncharacterized protein</fullName>
    </submittedName>
</protein>
<organism evidence="1 2">
    <name type="scientific">Paenimyroides ummariense</name>
    <dbReference type="NCBI Taxonomy" id="913024"/>
    <lineage>
        <taxon>Bacteria</taxon>
        <taxon>Pseudomonadati</taxon>
        <taxon>Bacteroidota</taxon>
        <taxon>Flavobacteriia</taxon>
        <taxon>Flavobacteriales</taxon>
        <taxon>Flavobacteriaceae</taxon>
        <taxon>Paenimyroides</taxon>
    </lineage>
</organism>
<dbReference type="RefSeq" id="WP_091520055.1">
    <property type="nucleotide sequence ID" value="NZ_FOVI01000004.1"/>
</dbReference>
<dbReference type="OrthoDB" id="9850528at2"/>
<dbReference type="AlphaFoldDB" id="A0A1I4YJR0"/>
<dbReference type="EMBL" id="FOVI01000004">
    <property type="protein sequence ID" value="SFN37789.1"/>
    <property type="molecule type" value="Genomic_DNA"/>
</dbReference>
<accession>A0A1I4YJR0</accession>
<sequence length="93" mass="10549">MNQINQNSEKPQSDVYVELSAAQNQIQPGVIFSEVNSLKQECELLYEPHEAILDAGIYSFDLFYEPDITVDDAETNKKSIQEKSGDKIILKLK</sequence>
<dbReference type="STRING" id="913024.SAMN05421741_104185"/>
<dbReference type="Proteomes" id="UP000199036">
    <property type="component" value="Unassembled WGS sequence"/>
</dbReference>
<keyword evidence="2" id="KW-1185">Reference proteome</keyword>
<proteinExistence type="predicted"/>
<evidence type="ECO:0000313" key="1">
    <source>
        <dbReference type="EMBL" id="SFN37789.1"/>
    </source>
</evidence>
<gene>
    <name evidence="1" type="ORF">SAMN05421741_104185</name>
</gene>